<sequence>MSYFSHKNIVDDLISSKHSYLTHTINSTLQKSRRILEESKKLTLLHQQRNRLFGRHNSLWTEITDKIGEKASLYQTFDRTTEDSLFSKRGKCTPSILRNDRRALSTDITEAPGLEKTISMDSKSLKRMIDELKQENLNLKREMQYSKSIGEDHERLKSLYGSKSPIEEKLDYTPSLNSYNNPTTLEERYKDLEEKYLYEISINERLREEIRSLSKKGSIRGRISSQECLNKINQVEGKLRESFKDCEDLKEKIRICNKTSLKPKKKISKSSKALLSQSSNTKKVKTKGIVLHSNKNLKTIKRKVSKK</sequence>
<evidence type="ECO:0000256" key="2">
    <source>
        <dbReference type="SAM" id="MobiDB-lite"/>
    </source>
</evidence>
<dbReference type="Proteomes" id="UP001162131">
    <property type="component" value="Unassembled WGS sequence"/>
</dbReference>
<protein>
    <submittedName>
        <fullName evidence="3">Uncharacterized protein</fullName>
    </submittedName>
</protein>
<comment type="caution">
    <text evidence="3">The sequence shown here is derived from an EMBL/GenBank/DDBJ whole genome shotgun (WGS) entry which is preliminary data.</text>
</comment>
<feature type="region of interest" description="Disordered" evidence="2">
    <location>
        <begin position="266"/>
        <end position="288"/>
    </location>
</feature>
<feature type="coiled-coil region" evidence="1">
    <location>
        <begin position="122"/>
        <end position="149"/>
    </location>
</feature>
<evidence type="ECO:0000313" key="4">
    <source>
        <dbReference type="Proteomes" id="UP001162131"/>
    </source>
</evidence>
<proteinExistence type="predicted"/>
<keyword evidence="1" id="KW-0175">Coiled coil</keyword>
<feature type="compositionally biased region" description="Low complexity" evidence="2">
    <location>
        <begin position="270"/>
        <end position="279"/>
    </location>
</feature>
<name>A0AAU9KB51_9CILI</name>
<evidence type="ECO:0000256" key="1">
    <source>
        <dbReference type="SAM" id="Coils"/>
    </source>
</evidence>
<evidence type="ECO:0000313" key="3">
    <source>
        <dbReference type="EMBL" id="CAG9335441.1"/>
    </source>
</evidence>
<reference evidence="3" key="1">
    <citation type="submission" date="2021-09" db="EMBL/GenBank/DDBJ databases">
        <authorList>
            <consortium name="AG Swart"/>
            <person name="Singh M."/>
            <person name="Singh A."/>
            <person name="Seah K."/>
            <person name="Emmerich C."/>
        </authorList>
    </citation>
    <scope>NUCLEOTIDE SEQUENCE</scope>
    <source>
        <strain evidence="3">ATCC30299</strain>
    </source>
</reference>
<gene>
    <name evidence="3" type="ORF">BSTOLATCC_MIC63914</name>
</gene>
<dbReference type="EMBL" id="CAJZBQ010000062">
    <property type="protein sequence ID" value="CAG9335441.1"/>
    <property type="molecule type" value="Genomic_DNA"/>
</dbReference>
<dbReference type="AlphaFoldDB" id="A0AAU9KB51"/>
<accession>A0AAU9KB51</accession>
<organism evidence="3 4">
    <name type="scientific">Blepharisma stoltei</name>
    <dbReference type="NCBI Taxonomy" id="1481888"/>
    <lineage>
        <taxon>Eukaryota</taxon>
        <taxon>Sar</taxon>
        <taxon>Alveolata</taxon>
        <taxon>Ciliophora</taxon>
        <taxon>Postciliodesmatophora</taxon>
        <taxon>Heterotrichea</taxon>
        <taxon>Heterotrichida</taxon>
        <taxon>Blepharismidae</taxon>
        <taxon>Blepharisma</taxon>
    </lineage>
</organism>
<keyword evidence="4" id="KW-1185">Reference proteome</keyword>